<name>A0A1C4XX89_9ACTN</name>
<evidence type="ECO:0000313" key="1">
    <source>
        <dbReference type="EMBL" id="SCF13088.1"/>
    </source>
</evidence>
<organism evidence="1 2">
    <name type="scientific">Micromonospora matsumotoense</name>
    <dbReference type="NCBI Taxonomy" id="121616"/>
    <lineage>
        <taxon>Bacteria</taxon>
        <taxon>Bacillati</taxon>
        <taxon>Actinomycetota</taxon>
        <taxon>Actinomycetes</taxon>
        <taxon>Micromonosporales</taxon>
        <taxon>Micromonosporaceae</taxon>
        <taxon>Micromonospora</taxon>
    </lineage>
</organism>
<gene>
    <name evidence="1" type="ORF">GA0070216_105232</name>
</gene>
<accession>A0A1C4XX89</accession>
<protein>
    <submittedName>
        <fullName evidence="1">Transcriptional regulator, AlpA family</fullName>
    </submittedName>
</protein>
<dbReference type="AlphaFoldDB" id="A0A1C4XX89"/>
<dbReference type="Proteomes" id="UP000198797">
    <property type="component" value="Unassembled WGS sequence"/>
</dbReference>
<evidence type="ECO:0000313" key="2">
    <source>
        <dbReference type="Proteomes" id="UP000198797"/>
    </source>
</evidence>
<reference evidence="2" key="1">
    <citation type="submission" date="2016-06" db="EMBL/GenBank/DDBJ databases">
        <authorList>
            <person name="Varghese N."/>
            <person name="Submissions Spin"/>
        </authorList>
    </citation>
    <scope>NUCLEOTIDE SEQUENCE [LARGE SCALE GENOMIC DNA]</scope>
    <source>
        <strain evidence="2">DSM 44100</strain>
    </source>
</reference>
<keyword evidence="2" id="KW-1185">Reference proteome</keyword>
<sequence>MIKTDRTRMGEPEVPGPLVGPGEIIDMLGVSRSRFRQIILQPYFPRPFQILQAGAIWLRSDVEAYIRDYRRPKPPADEDEQG</sequence>
<dbReference type="STRING" id="121616.GA0070216_105232"/>
<dbReference type="EMBL" id="FMCU01000005">
    <property type="protein sequence ID" value="SCF13088.1"/>
    <property type="molecule type" value="Genomic_DNA"/>
</dbReference>
<proteinExistence type="predicted"/>